<comment type="subcellular location">
    <subcellularLocation>
        <location evidence="1">Cell envelope</location>
    </subcellularLocation>
</comment>
<sequence>MKSMKWMGIMIVVLSIIAAPTSALAHTGLKASTPAGNQVADTEVEEIVMSFNTGIEAKSSFKVTDAQGNEHELSSNTVKGSTMSGTLEKPLTDGEYTVDWKIIGEDGHPIKGSFGFRVAVPVVESPAPSASESSAPAPSEASEPAPSASGSSSPTAAPSEQADAEAAPSEGASLEAKSTASNLLLYAAGAVFILILILYLRRKKQ</sequence>
<dbReference type="Proteomes" id="UP001595755">
    <property type="component" value="Unassembled WGS sequence"/>
</dbReference>
<comment type="caution">
    <text evidence="9">The sequence shown here is derived from an EMBL/GenBank/DDBJ whole genome shotgun (WGS) entry which is preliminary data.</text>
</comment>
<keyword evidence="4" id="KW-0186">Copper</keyword>
<keyword evidence="3 7" id="KW-0732">Signal</keyword>
<keyword evidence="10" id="KW-1185">Reference proteome</keyword>
<feature type="signal peptide" evidence="7">
    <location>
        <begin position="1"/>
        <end position="25"/>
    </location>
</feature>
<dbReference type="InterPro" id="IPR014755">
    <property type="entry name" value="Cu-Rt/internalin_Ig-like"/>
</dbReference>
<keyword evidence="6" id="KW-1133">Transmembrane helix</keyword>
<evidence type="ECO:0000259" key="8">
    <source>
        <dbReference type="Pfam" id="PF04234"/>
    </source>
</evidence>
<evidence type="ECO:0000313" key="9">
    <source>
        <dbReference type="EMBL" id="MFC4304517.1"/>
    </source>
</evidence>
<feature type="compositionally biased region" description="Polar residues" evidence="5">
    <location>
        <begin position="74"/>
        <end position="85"/>
    </location>
</feature>
<evidence type="ECO:0000313" key="10">
    <source>
        <dbReference type="Proteomes" id="UP001595755"/>
    </source>
</evidence>
<dbReference type="Gene3D" id="2.60.40.1220">
    <property type="match status" value="1"/>
</dbReference>
<keyword evidence="6" id="KW-0812">Transmembrane</keyword>
<feature type="domain" description="CopC" evidence="8">
    <location>
        <begin position="26"/>
        <end position="118"/>
    </location>
</feature>
<feature type="compositionally biased region" description="Low complexity" evidence="5">
    <location>
        <begin position="126"/>
        <end position="170"/>
    </location>
</feature>
<feature type="transmembrane region" description="Helical" evidence="6">
    <location>
        <begin position="183"/>
        <end position="200"/>
    </location>
</feature>
<evidence type="ECO:0000256" key="7">
    <source>
        <dbReference type="SAM" id="SignalP"/>
    </source>
</evidence>
<dbReference type="PANTHER" id="PTHR34820:SF4">
    <property type="entry name" value="INNER MEMBRANE PROTEIN YEBZ"/>
    <property type="match status" value="1"/>
</dbReference>
<evidence type="ECO:0000256" key="3">
    <source>
        <dbReference type="ARBA" id="ARBA00022729"/>
    </source>
</evidence>
<keyword evidence="6" id="KW-0472">Membrane</keyword>
<keyword evidence="2" id="KW-0479">Metal-binding</keyword>
<accession>A0ABV8SC14</accession>
<dbReference type="SUPFAM" id="SSF81296">
    <property type="entry name" value="E set domains"/>
    <property type="match status" value="1"/>
</dbReference>
<feature type="region of interest" description="Disordered" evidence="5">
    <location>
        <begin position="126"/>
        <end position="173"/>
    </location>
</feature>
<organism evidence="9 10">
    <name type="scientific">Cohnella boryungensis</name>
    <dbReference type="NCBI Taxonomy" id="768479"/>
    <lineage>
        <taxon>Bacteria</taxon>
        <taxon>Bacillati</taxon>
        <taxon>Bacillota</taxon>
        <taxon>Bacilli</taxon>
        <taxon>Bacillales</taxon>
        <taxon>Paenibacillaceae</taxon>
        <taxon>Cohnella</taxon>
    </lineage>
</organism>
<feature type="chain" id="PRO_5046045391" evidence="7">
    <location>
        <begin position="26"/>
        <end position="205"/>
    </location>
</feature>
<protein>
    <submittedName>
        <fullName evidence="9">Copper resistance protein CopC</fullName>
    </submittedName>
</protein>
<feature type="region of interest" description="Disordered" evidence="5">
    <location>
        <begin position="66"/>
        <end position="90"/>
    </location>
</feature>
<evidence type="ECO:0000256" key="2">
    <source>
        <dbReference type="ARBA" id="ARBA00022723"/>
    </source>
</evidence>
<dbReference type="EMBL" id="JBHSED010000025">
    <property type="protein sequence ID" value="MFC4304517.1"/>
    <property type="molecule type" value="Genomic_DNA"/>
</dbReference>
<proteinExistence type="predicted"/>
<evidence type="ECO:0000256" key="4">
    <source>
        <dbReference type="ARBA" id="ARBA00023008"/>
    </source>
</evidence>
<evidence type="ECO:0000256" key="6">
    <source>
        <dbReference type="SAM" id="Phobius"/>
    </source>
</evidence>
<gene>
    <name evidence="9" type="ORF">ACFO1S_13900</name>
</gene>
<dbReference type="InterPro" id="IPR007348">
    <property type="entry name" value="CopC_dom"/>
</dbReference>
<evidence type="ECO:0000256" key="5">
    <source>
        <dbReference type="SAM" id="MobiDB-lite"/>
    </source>
</evidence>
<evidence type="ECO:0000256" key="1">
    <source>
        <dbReference type="ARBA" id="ARBA00004196"/>
    </source>
</evidence>
<dbReference type="InterPro" id="IPR014756">
    <property type="entry name" value="Ig_E-set"/>
</dbReference>
<reference evidence="10" key="1">
    <citation type="journal article" date="2019" name="Int. J. Syst. Evol. Microbiol.">
        <title>The Global Catalogue of Microorganisms (GCM) 10K type strain sequencing project: providing services to taxonomists for standard genome sequencing and annotation.</title>
        <authorList>
            <consortium name="The Broad Institute Genomics Platform"/>
            <consortium name="The Broad Institute Genome Sequencing Center for Infectious Disease"/>
            <person name="Wu L."/>
            <person name="Ma J."/>
        </authorList>
    </citation>
    <scope>NUCLEOTIDE SEQUENCE [LARGE SCALE GENOMIC DNA]</scope>
    <source>
        <strain evidence="10">CGMCC 4.1641</strain>
    </source>
</reference>
<dbReference type="Pfam" id="PF04234">
    <property type="entry name" value="CopC"/>
    <property type="match status" value="1"/>
</dbReference>
<dbReference type="InterPro" id="IPR032694">
    <property type="entry name" value="CopC/D"/>
</dbReference>
<dbReference type="PANTHER" id="PTHR34820">
    <property type="entry name" value="INNER MEMBRANE PROTEIN YEBZ"/>
    <property type="match status" value="1"/>
</dbReference>
<name>A0ABV8SC14_9BACL</name>